<dbReference type="Proteomes" id="UP001642409">
    <property type="component" value="Unassembled WGS sequence"/>
</dbReference>
<organism evidence="1">
    <name type="scientific">Hexamita inflata</name>
    <dbReference type="NCBI Taxonomy" id="28002"/>
    <lineage>
        <taxon>Eukaryota</taxon>
        <taxon>Metamonada</taxon>
        <taxon>Diplomonadida</taxon>
        <taxon>Hexamitidae</taxon>
        <taxon>Hexamitinae</taxon>
        <taxon>Hexamita</taxon>
    </lineage>
</organism>
<dbReference type="EMBL" id="CAXDID020000305">
    <property type="protein sequence ID" value="CAL6074118.1"/>
    <property type="molecule type" value="Genomic_DNA"/>
</dbReference>
<reference evidence="1" key="1">
    <citation type="submission" date="2023-06" db="EMBL/GenBank/DDBJ databases">
        <authorList>
            <person name="Kurt Z."/>
        </authorList>
    </citation>
    <scope>NUCLEOTIDE SEQUENCE</scope>
</reference>
<reference evidence="2 3" key="2">
    <citation type="submission" date="2024-07" db="EMBL/GenBank/DDBJ databases">
        <authorList>
            <person name="Akdeniz Z."/>
        </authorList>
    </citation>
    <scope>NUCLEOTIDE SEQUENCE [LARGE SCALE GENOMIC DNA]</scope>
</reference>
<sequence>MESAGAMRPFLLLPITKISSFFMCTNKQARFREGRMYQTLLIFNFTGKFTKDRSISGGGVPQQRLNALVIPSTKMEVSVKINIKLPSPIIYTTPEDGTPSATQCVKNVCSFKSFYSPKTQPSVVTYQSSNPAQQYNQRTFEIFRFTN</sequence>
<evidence type="ECO:0000313" key="2">
    <source>
        <dbReference type="EMBL" id="CAL6074118.1"/>
    </source>
</evidence>
<accession>A0AA86PNK8</accession>
<evidence type="ECO:0000313" key="1">
    <source>
        <dbReference type="EMBL" id="CAI9940518.1"/>
    </source>
</evidence>
<dbReference type="AlphaFoldDB" id="A0AA86PNK8"/>
<name>A0AA86PNK8_9EUKA</name>
<protein>
    <submittedName>
        <fullName evidence="2">Hypothetical_protein</fullName>
    </submittedName>
</protein>
<comment type="caution">
    <text evidence="1">The sequence shown here is derived from an EMBL/GenBank/DDBJ whole genome shotgun (WGS) entry which is preliminary data.</text>
</comment>
<keyword evidence="3" id="KW-1185">Reference proteome</keyword>
<evidence type="ECO:0000313" key="3">
    <source>
        <dbReference type="Proteomes" id="UP001642409"/>
    </source>
</evidence>
<dbReference type="EMBL" id="CATOUU010000678">
    <property type="protein sequence ID" value="CAI9940518.1"/>
    <property type="molecule type" value="Genomic_DNA"/>
</dbReference>
<proteinExistence type="predicted"/>
<gene>
    <name evidence="1" type="ORF">HINF_LOCUS28163</name>
    <name evidence="2" type="ORF">HINF_LOCUS56440</name>
</gene>